<feature type="non-terminal residue" evidence="2">
    <location>
        <position position="1"/>
    </location>
</feature>
<evidence type="ECO:0000256" key="1">
    <source>
        <dbReference type="SAM" id="Phobius"/>
    </source>
</evidence>
<dbReference type="EMBL" id="BLSA01000857">
    <property type="protein sequence ID" value="GFP33980.1"/>
    <property type="molecule type" value="Genomic_DNA"/>
</dbReference>
<keyword evidence="1" id="KW-1133">Transmembrane helix</keyword>
<proteinExistence type="predicted"/>
<organism evidence="2 3">
    <name type="scientific">Candidatus Hakubella thermalkaliphila</name>
    <dbReference type="NCBI Taxonomy" id="2754717"/>
    <lineage>
        <taxon>Bacteria</taxon>
        <taxon>Bacillati</taxon>
        <taxon>Actinomycetota</taxon>
        <taxon>Actinomycetota incertae sedis</taxon>
        <taxon>Candidatus Hakubellales</taxon>
        <taxon>Candidatus Hakubellaceae</taxon>
        <taxon>Candidatus Hakubella</taxon>
    </lineage>
</organism>
<evidence type="ECO:0000313" key="3">
    <source>
        <dbReference type="Proteomes" id="UP000568877"/>
    </source>
</evidence>
<reference evidence="2 3" key="1">
    <citation type="journal article" date="2020" name="Front. Microbiol.">
        <title>Single-cell genomics of novel Actinobacteria with the Wood-Ljungdahl pathway discovered in a serpentinizing system.</title>
        <authorList>
            <person name="Merino N."/>
            <person name="Kawai M."/>
            <person name="Boyd E.S."/>
            <person name="Colman D.R."/>
            <person name="McGlynn S.E."/>
            <person name="Nealson K.H."/>
            <person name="Kurokawa K."/>
            <person name="Hongoh Y."/>
        </authorList>
    </citation>
    <scope>NUCLEOTIDE SEQUENCE [LARGE SCALE GENOMIC DNA]</scope>
    <source>
        <strain evidence="2 3">S42</strain>
    </source>
</reference>
<sequence>CCLWRSSCTGELFSKIEKSRVAVIPQVRLNDCGSTKGTIPHVGRLTEKVELNRKSQTEERGSVMLKNRLLTWLLVLLLVPGISLPLIVGC</sequence>
<keyword evidence="1" id="KW-0472">Membrane</keyword>
<feature type="transmembrane region" description="Helical" evidence="1">
    <location>
        <begin position="69"/>
        <end position="88"/>
    </location>
</feature>
<evidence type="ECO:0000313" key="2">
    <source>
        <dbReference type="EMBL" id="GFP33980.1"/>
    </source>
</evidence>
<dbReference type="Proteomes" id="UP000568877">
    <property type="component" value="Unassembled WGS sequence"/>
</dbReference>
<accession>A0A6V8PPJ5</accession>
<name>A0A6V8PPJ5_9ACTN</name>
<comment type="caution">
    <text evidence="2">The sequence shown here is derived from an EMBL/GenBank/DDBJ whole genome shotgun (WGS) entry which is preliminary data.</text>
</comment>
<dbReference type="AlphaFoldDB" id="A0A6V8PPJ5"/>
<keyword evidence="1" id="KW-0812">Transmembrane</keyword>
<gene>
    <name evidence="2" type="ORF">HKBW3S42_02320</name>
</gene>
<protein>
    <submittedName>
        <fullName evidence="2">Uncharacterized protein</fullName>
    </submittedName>
</protein>